<evidence type="ECO:0000313" key="9">
    <source>
        <dbReference type="EMBL" id="GIM30687.1"/>
    </source>
</evidence>
<evidence type="ECO:0000256" key="2">
    <source>
        <dbReference type="ARBA" id="ARBA00009298"/>
    </source>
</evidence>
<comment type="similarity">
    <text evidence="2">Belongs to the MgtC/SapB family.</text>
</comment>
<proteinExistence type="inferred from homology"/>
<feature type="transmembrane region" description="Helical" evidence="7">
    <location>
        <begin position="110"/>
        <end position="140"/>
    </location>
</feature>
<evidence type="ECO:0000256" key="3">
    <source>
        <dbReference type="ARBA" id="ARBA00022475"/>
    </source>
</evidence>
<dbReference type="EMBL" id="BOPZ01000052">
    <property type="protein sequence ID" value="GIM30687.1"/>
    <property type="molecule type" value="Genomic_DNA"/>
</dbReference>
<keyword evidence="10" id="KW-1185">Reference proteome</keyword>
<feature type="transmembrane region" description="Helical" evidence="7">
    <location>
        <begin position="6"/>
        <end position="23"/>
    </location>
</feature>
<keyword evidence="5 7" id="KW-1133">Transmembrane helix</keyword>
<dbReference type="GO" id="GO:0005886">
    <property type="term" value="C:plasma membrane"/>
    <property type="evidence" value="ECO:0007669"/>
    <property type="project" value="UniProtKB-SubCell"/>
</dbReference>
<evidence type="ECO:0000256" key="7">
    <source>
        <dbReference type="SAM" id="Phobius"/>
    </source>
</evidence>
<comment type="subcellular location">
    <subcellularLocation>
        <location evidence="1">Cell membrane</location>
        <topology evidence="1">Multi-pass membrane protein</topology>
    </subcellularLocation>
</comment>
<dbReference type="PANTHER" id="PTHR33778">
    <property type="entry name" value="PROTEIN MGTC"/>
    <property type="match status" value="1"/>
</dbReference>
<evidence type="ECO:0000256" key="5">
    <source>
        <dbReference type="ARBA" id="ARBA00022989"/>
    </source>
</evidence>
<keyword evidence="4 7" id="KW-0812">Transmembrane</keyword>
<dbReference type="InterPro" id="IPR049177">
    <property type="entry name" value="MgtC_SapB_SrpB_YhiD_N"/>
</dbReference>
<dbReference type="PANTHER" id="PTHR33778:SF1">
    <property type="entry name" value="MAGNESIUM TRANSPORTER YHID-RELATED"/>
    <property type="match status" value="1"/>
</dbReference>
<evidence type="ECO:0000259" key="8">
    <source>
        <dbReference type="Pfam" id="PF02308"/>
    </source>
</evidence>
<comment type="caution">
    <text evidence="9">The sequence shown here is derived from an EMBL/GenBank/DDBJ whole genome shotgun (WGS) entry which is preliminary data.</text>
</comment>
<keyword evidence="3" id="KW-1003">Cell membrane</keyword>
<feature type="domain" description="MgtC/SapB/SrpB/YhiD N-terminal" evidence="8">
    <location>
        <begin position="10"/>
        <end position="147"/>
    </location>
</feature>
<dbReference type="Pfam" id="PF02308">
    <property type="entry name" value="MgtC"/>
    <property type="match status" value="1"/>
</dbReference>
<feature type="transmembrane region" description="Helical" evidence="7">
    <location>
        <begin position="35"/>
        <end position="54"/>
    </location>
</feature>
<dbReference type="PRINTS" id="PR01837">
    <property type="entry name" value="MGTCSAPBPROT"/>
</dbReference>
<evidence type="ECO:0000256" key="4">
    <source>
        <dbReference type="ARBA" id="ARBA00022692"/>
    </source>
</evidence>
<reference evidence="9" key="1">
    <citation type="submission" date="2021-03" db="EMBL/GenBank/DDBJ databases">
        <title>Taxonomic study of Clostridium polyendosporum from meadow-gley soil under rice.</title>
        <authorList>
            <person name="Kobayashi H."/>
            <person name="Tanizawa Y."/>
            <person name="Yagura M."/>
        </authorList>
    </citation>
    <scope>NUCLEOTIDE SEQUENCE</scope>
    <source>
        <strain evidence="9">JCM 30710</strain>
    </source>
</reference>
<dbReference type="Proteomes" id="UP000679179">
    <property type="component" value="Unassembled WGS sequence"/>
</dbReference>
<evidence type="ECO:0000313" key="10">
    <source>
        <dbReference type="Proteomes" id="UP000679179"/>
    </source>
</evidence>
<organism evidence="9 10">
    <name type="scientific">Clostridium polyendosporum</name>
    <dbReference type="NCBI Taxonomy" id="69208"/>
    <lineage>
        <taxon>Bacteria</taxon>
        <taxon>Bacillati</taxon>
        <taxon>Bacillota</taxon>
        <taxon>Clostridia</taxon>
        <taxon>Eubacteriales</taxon>
        <taxon>Clostridiaceae</taxon>
        <taxon>Clostridium</taxon>
    </lineage>
</organism>
<name>A0A919S228_9CLOT</name>
<dbReference type="GO" id="GO:0008168">
    <property type="term" value="F:methyltransferase activity"/>
    <property type="evidence" value="ECO:0007669"/>
    <property type="project" value="UniProtKB-KW"/>
</dbReference>
<keyword evidence="9" id="KW-0808">Transferase</keyword>
<protein>
    <submittedName>
        <fullName evidence="9">Methyltransferase</fullName>
    </submittedName>
</protein>
<accession>A0A919S228</accession>
<evidence type="ECO:0000256" key="1">
    <source>
        <dbReference type="ARBA" id="ARBA00004651"/>
    </source>
</evidence>
<dbReference type="RefSeq" id="WP_212905352.1">
    <property type="nucleotide sequence ID" value="NZ_BOPZ01000052.1"/>
</dbReference>
<evidence type="ECO:0000256" key="6">
    <source>
        <dbReference type="ARBA" id="ARBA00023136"/>
    </source>
</evidence>
<keyword evidence="9" id="KW-0489">Methyltransferase</keyword>
<keyword evidence="6 7" id="KW-0472">Membrane</keyword>
<dbReference type="GO" id="GO:0032259">
    <property type="term" value="P:methylation"/>
    <property type="evidence" value="ECO:0007669"/>
    <property type="project" value="UniProtKB-KW"/>
</dbReference>
<sequence length="233" mass="26118">MKLNDVVLRLFLAVLIGGMVGYEREFKHRPAGFRTHMLVCIGAAIISMIQVQMVDEIISFIENNGSMSNILNTDYGRLGAQVISGIGFLGAGTIIHEKGSIKGLTTAASLWVVACVGLAIGLGYYILSVLSGISVVLVLVSMKKLEDRIVRNKSIKLEIDYRSEKSTLQYFEEYFNQNNIKIKKIEFILSEDEENLRNVCIYTILLPKQIKANDVMYYLISNKDVIKITEIEN</sequence>
<dbReference type="AlphaFoldDB" id="A0A919S228"/>
<gene>
    <name evidence="9" type="ORF">CPJCM30710_33530</name>
</gene>
<dbReference type="InterPro" id="IPR003416">
    <property type="entry name" value="MgtC/SapB/SrpB/YhiD_fam"/>
</dbReference>